<keyword evidence="2" id="KW-1185">Reference proteome</keyword>
<evidence type="ECO:0000313" key="1">
    <source>
        <dbReference type="EMBL" id="AKA70123.1"/>
    </source>
</evidence>
<sequence>MDILHAFNYCITAPNTVDFKIETKPGVGTIGVFRYVDGSFLGSANFEYESREYLVKHNKIKFIERTEGNICKDDRGKLLEQEQTQMFKDDKKLVEYEELLMYKTNKNLLEQEETQIVKNNKILLKLKESEMFKTNKKLLEKEEIVMYKNNYILLKNADEFLFKNKTKELSSIIPTLEKNELKQLTQIINKDIWVNSEIQLQTIIPTMESLAFTYKNFKNADIPNIEVNYAIELKDIDAIKEIFINKGEKALKDDSKTNLHMEKSEHAKELLRYDIHSINKAISKMLDGEYVKNIYKNESKGLEINKISLIDKVQKTLFLYRYNIKKMENKETIKLKKYNITNVNKPQKVKLIKKYNVYTMLKDEHYMLKLYRYFIILKSLKTKLCYKINIEDMAKLTYGKGLLNGTYNYIDTLNKCKYLRTDIIKKMEKPNLKFAQSKNNVRFIDKFKQLYLHKEVTTPIEKFLQKSLKKSDSTPIYKNIVKEFRKQDATPIFIPDLKKYFEVTKRWWVVSPEGEVDEKILPYNYDYTEHPLVGSAGLGYYRVTYPDKGKYKTEEEYEQACLKMLFNIVENMKIQYFIKNKTPVPYDYIPQVYKSHPNSMSVNPYITNDDTYRGIEEMPISINIMMEMINFVANIVHHSATKFCYCTGQEAMWFIMEYLDKWLNMDSTIKELNDKDATEHYYRAYRWIRWEAEKIFFNCDYDKENGRFRGLKYAGELLANLIEYMKNHHYNVVPIFKDISKMDYWRNQSNLDNDPQDDIVYKPDKSKEVRHYNIETKRLDKKASEGMPKIN</sequence>
<dbReference type="STRING" id="1548.CSCA_2998"/>
<dbReference type="Proteomes" id="UP000033115">
    <property type="component" value="Chromosome"/>
</dbReference>
<protein>
    <submittedName>
        <fullName evidence="1">Uncharacterized protein</fullName>
    </submittedName>
</protein>
<organism evidence="1 2">
    <name type="scientific">Clostridium scatologenes</name>
    <dbReference type="NCBI Taxonomy" id="1548"/>
    <lineage>
        <taxon>Bacteria</taxon>
        <taxon>Bacillati</taxon>
        <taxon>Bacillota</taxon>
        <taxon>Clostridia</taxon>
        <taxon>Eubacteriales</taxon>
        <taxon>Clostridiaceae</taxon>
        <taxon>Clostridium</taxon>
    </lineage>
</organism>
<dbReference type="HOGENOM" id="CLU_408096_0_0_9"/>
<gene>
    <name evidence="1" type="ORF">CSCA_2998</name>
</gene>
<dbReference type="KEGG" id="csq:CSCA_2998"/>
<reference evidence="1 2" key="1">
    <citation type="journal article" date="2015" name="J. Biotechnol.">
        <title>Complete genome sequence of a malodorant-producing acetogen, Clostridium scatologenes ATCC 25775(T).</title>
        <authorList>
            <person name="Zhu Z."/>
            <person name="Guo T."/>
            <person name="Zheng H."/>
            <person name="Song T."/>
            <person name="Ouyang P."/>
            <person name="Xie J."/>
        </authorList>
    </citation>
    <scope>NUCLEOTIDE SEQUENCE [LARGE SCALE GENOMIC DNA]</scope>
    <source>
        <strain evidence="1 2">ATCC 25775</strain>
    </source>
</reference>
<proteinExistence type="predicted"/>
<accession>A0A0E3JP91</accession>
<dbReference type="RefSeq" id="WP_029160914.1">
    <property type="nucleotide sequence ID" value="NZ_CP009933.1"/>
</dbReference>
<dbReference type="AlphaFoldDB" id="A0A0E3JP91"/>
<evidence type="ECO:0000313" key="2">
    <source>
        <dbReference type="Proteomes" id="UP000033115"/>
    </source>
</evidence>
<dbReference type="EMBL" id="CP009933">
    <property type="protein sequence ID" value="AKA70123.1"/>
    <property type="molecule type" value="Genomic_DNA"/>
</dbReference>
<name>A0A0E3JP91_CLOSL</name>